<accession>A0ACB8RK83</accession>
<organism evidence="1 2">
    <name type="scientific">Auriscalpium vulgare</name>
    <dbReference type="NCBI Taxonomy" id="40419"/>
    <lineage>
        <taxon>Eukaryota</taxon>
        <taxon>Fungi</taxon>
        <taxon>Dikarya</taxon>
        <taxon>Basidiomycota</taxon>
        <taxon>Agaricomycotina</taxon>
        <taxon>Agaricomycetes</taxon>
        <taxon>Russulales</taxon>
        <taxon>Auriscalpiaceae</taxon>
        <taxon>Auriscalpium</taxon>
    </lineage>
</organism>
<keyword evidence="2" id="KW-1185">Reference proteome</keyword>
<evidence type="ECO:0000313" key="1">
    <source>
        <dbReference type="EMBL" id="KAI0044335.1"/>
    </source>
</evidence>
<comment type="caution">
    <text evidence="1">The sequence shown here is derived from an EMBL/GenBank/DDBJ whole genome shotgun (WGS) entry which is preliminary data.</text>
</comment>
<dbReference type="Proteomes" id="UP000814033">
    <property type="component" value="Unassembled WGS sequence"/>
</dbReference>
<name>A0ACB8RK83_9AGAM</name>
<reference evidence="1" key="2">
    <citation type="journal article" date="2022" name="New Phytol.">
        <title>Evolutionary transition to the ectomycorrhizal habit in the genomes of a hyperdiverse lineage of mushroom-forming fungi.</title>
        <authorList>
            <person name="Looney B."/>
            <person name="Miyauchi S."/>
            <person name="Morin E."/>
            <person name="Drula E."/>
            <person name="Courty P.E."/>
            <person name="Kohler A."/>
            <person name="Kuo A."/>
            <person name="LaButti K."/>
            <person name="Pangilinan J."/>
            <person name="Lipzen A."/>
            <person name="Riley R."/>
            <person name="Andreopoulos W."/>
            <person name="He G."/>
            <person name="Johnson J."/>
            <person name="Nolan M."/>
            <person name="Tritt A."/>
            <person name="Barry K.W."/>
            <person name="Grigoriev I.V."/>
            <person name="Nagy L.G."/>
            <person name="Hibbett D."/>
            <person name="Henrissat B."/>
            <person name="Matheny P.B."/>
            <person name="Labbe J."/>
            <person name="Martin F.M."/>
        </authorList>
    </citation>
    <scope>NUCLEOTIDE SEQUENCE</scope>
    <source>
        <strain evidence="1">FP105234-sp</strain>
    </source>
</reference>
<dbReference type="EMBL" id="MU275986">
    <property type="protein sequence ID" value="KAI0044335.1"/>
    <property type="molecule type" value="Genomic_DNA"/>
</dbReference>
<reference evidence="1" key="1">
    <citation type="submission" date="2021-02" db="EMBL/GenBank/DDBJ databases">
        <authorList>
            <consortium name="DOE Joint Genome Institute"/>
            <person name="Ahrendt S."/>
            <person name="Looney B.P."/>
            <person name="Miyauchi S."/>
            <person name="Morin E."/>
            <person name="Drula E."/>
            <person name="Courty P.E."/>
            <person name="Chicoki N."/>
            <person name="Fauchery L."/>
            <person name="Kohler A."/>
            <person name="Kuo A."/>
            <person name="Labutti K."/>
            <person name="Pangilinan J."/>
            <person name="Lipzen A."/>
            <person name="Riley R."/>
            <person name="Andreopoulos W."/>
            <person name="He G."/>
            <person name="Johnson J."/>
            <person name="Barry K.W."/>
            <person name="Grigoriev I.V."/>
            <person name="Nagy L."/>
            <person name="Hibbett D."/>
            <person name="Henrissat B."/>
            <person name="Matheny P.B."/>
            <person name="Labbe J."/>
            <person name="Martin F."/>
        </authorList>
    </citation>
    <scope>NUCLEOTIDE SEQUENCE</scope>
    <source>
        <strain evidence="1">FP105234-sp</strain>
    </source>
</reference>
<proteinExistence type="predicted"/>
<gene>
    <name evidence="1" type="ORF">FA95DRAFT_1574523</name>
</gene>
<protein>
    <submittedName>
        <fullName evidence="1">Uncharacterized protein</fullName>
    </submittedName>
</protein>
<evidence type="ECO:0000313" key="2">
    <source>
        <dbReference type="Proteomes" id="UP000814033"/>
    </source>
</evidence>
<sequence>MNGATDSTIVLGSTIAVALDPTVGAAAKLPSEMRCLLRADYRKIAGNKGAVKDFYNKITRLVIMKYGCDLPVDKDADEELPDPDEAALNEVDEYDGDEEEQERRDAFRRDLHRKIAAWYPGQIRRFPRESATSSASNDTFTSLLEEIVQPPRRQQVIQQFSKLHWADKIAPHYELLKKKGATATAAAREEEGEDDEDEYHDGENSENSENSDDSDKASDKASDKNKDVDGKGSSATGGRGRDVHLRMRAIREVWAAESDEVKAEMAALVESTYNAEMEDYRMKFLDMPETDEDREWSSAHAYVFLQPIVDMVAARFNCAASLFIAGPVPSKDGHVERARGEKGRGHRRTLAAV</sequence>